<dbReference type="EMBL" id="JAERRH010000003">
    <property type="protein sequence ID" value="MBL1104910.1"/>
    <property type="molecule type" value="Genomic_DNA"/>
</dbReference>
<organism evidence="1 2">
    <name type="scientific">Streptomyces musisoli</name>
    <dbReference type="NCBI Taxonomy" id="2802280"/>
    <lineage>
        <taxon>Bacteria</taxon>
        <taxon>Bacillati</taxon>
        <taxon>Actinomycetota</taxon>
        <taxon>Actinomycetes</taxon>
        <taxon>Kitasatosporales</taxon>
        <taxon>Streptomycetaceae</taxon>
        <taxon>Streptomyces</taxon>
    </lineage>
</organism>
<reference evidence="1 2" key="1">
    <citation type="submission" date="2021-01" db="EMBL/GenBank/DDBJ databases">
        <title>WGS of actinomycetes isolated from Thailand.</title>
        <authorList>
            <person name="Thawai C."/>
        </authorList>
    </citation>
    <scope>NUCLEOTIDE SEQUENCE [LARGE SCALE GENOMIC DNA]</scope>
    <source>
        <strain evidence="1 2">CH5-8</strain>
    </source>
</reference>
<protein>
    <submittedName>
        <fullName evidence="1">DUF4238 domain-containing protein</fullName>
    </submittedName>
</protein>
<gene>
    <name evidence="1" type="ORF">JK361_09940</name>
</gene>
<comment type="caution">
    <text evidence="1">The sequence shown here is derived from an EMBL/GenBank/DDBJ whole genome shotgun (WGS) entry which is preliminary data.</text>
</comment>
<evidence type="ECO:0000313" key="1">
    <source>
        <dbReference type="EMBL" id="MBL1104910.1"/>
    </source>
</evidence>
<dbReference type="RefSeq" id="WP_201815351.1">
    <property type="nucleotide sequence ID" value="NZ_JAERRH010000003.1"/>
</dbReference>
<dbReference type="Proteomes" id="UP000621386">
    <property type="component" value="Unassembled WGS sequence"/>
</dbReference>
<dbReference type="InterPro" id="IPR025332">
    <property type="entry name" value="DUF4238"/>
</dbReference>
<dbReference type="Pfam" id="PF14022">
    <property type="entry name" value="DUF4238"/>
    <property type="match status" value="1"/>
</dbReference>
<sequence>MSTDPGKQKLKRHHHTVPRLLLRRFADGKRIMRVPLDGSGPKPIGIGDATVRSHFYSMQDATGRRDDTIENLLADLEDQAARVITKIIAERVWPLPIADRAVLGEWVAAQYARIPAVRQANNEIADQLLKMEIAIGGKAEVRRRMEAQGDGPVSDEEVDAAWAELTDFSSYYVELPVNDHLLTMGQAMATAYKAVMARSWKVCRFERKTLLLPDHPVTLVRDEDEPEWSGVGLANAAAIMVPIDRQAAIIMTASGGPDGMFPASTAVANELNRRFAWNSRIELFHHPDDNPLAGIELPPVRSVEAEFSQTAEDFIRPEGFTETA</sequence>
<proteinExistence type="predicted"/>
<accession>A0ABS1NY96</accession>
<evidence type="ECO:0000313" key="2">
    <source>
        <dbReference type="Proteomes" id="UP000621386"/>
    </source>
</evidence>
<keyword evidence="2" id="KW-1185">Reference proteome</keyword>
<name>A0ABS1NY96_9ACTN</name>